<feature type="signal peptide" evidence="1">
    <location>
        <begin position="1"/>
        <end position="22"/>
    </location>
</feature>
<dbReference type="Gene3D" id="3.60.21.10">
    <property type="match status" value="1"/>
</dbReference>
<dbReference type="EMBL" id="JASCXX010000017">
    <property type="protein sequence ID" value="MDI6450180.1"/>
    <property type="molecule type" value="Genomic_DNA"/>
</dbReference>
<dbReference type="InterPro" id="IPR051918">
    <property type="entry name" value="STPP_CPPED1"/>
</dbReference>
<dbReference type="RefSeq" id="WP_349245589.1">
    <property type="nucleotide sequence ID" value="NZ_JASCXX010000017.1"/>
</dbReference>
<name>A0AAW6TX36_9BACT</name>
<dbReference type="InterPro" id="IPR029052">
    <property type="entry name" value="Metallo-depent_PP-like"/>
</dbReference>
<dbReference type="CDD" id="cd08983">
    <property type="entry name" value="GH43_Bt3655-like"/>
    <property type="match status" value="1"/>
</dbReference>
<proteinExistence type="predicted"/>
<evidence type="ECO:0000313" key="2">
    <source>
        <dbReference type="EMBL" id="MDI6450180.1"/>
    </source>
</evidence>
<dbReference type="Proteomes" id="UP001431776">
    <property type="component" value="Unassembled WGS sequence"/>
</dbReference>
<protein>
    <recommendedName>
        <fullName evidence="4">Calcineurin-like phosphoesterase domain-containing protein</fullName>
    </recommendedName>
</protein>
<dbReference type="Gene3D" id="2.115.10.20">
    <property type="entry name" value="Glycosyl hydrolase domain, family 43"/>
    <property type="match status" value="1"/>
</dbReference>
<gene>
    <name evidence="2" type="ORF">QJ522_14060</name>
</gene>
<dbReference type="SUPFAM" id="SSF56300">
    <property type="entry name" value="Metallo-dependent phosphatases"/>
    <property type="match status" value="1"/>
</dbReference>
<sequence length="608" mass="68515">MRHWRVGVVMAMALLWVGPAGAQQPDPPGQAVGIEPVHQAYLFAHMMHEDYGRLYYSVSLDGLHWTALNGGRRVCDDYRGHPDICKGHDGRYYLVGNRNDSAPDISFWVSDDLIRWERYSDVRPDLPRTPDYAQALPRIGAPKLFYDADSSQYVLTWHTPHQHGTPEDAERYWASQRTLFLTSKDLKTFSDRPRRLFDWDMATIDVILHKQRDRYYALVKDERYPTLDWPTGKTVRVSSSPALLGPYSEPSAPISPNFREAPTLIPSPDGKVWYLYYEQYPGVSYGLSVATDLDGPWHQISGYTSFSDWDKYSLPPKVRHGCMIAISRAEYDALVACTSWPGTAEEQALTFFGWSDQHVQVDGNADHLIGAIDAMNALPGRAWPESVGGAVAEPAFVFGLGDLTEWPSQAARQAYEQRVTRRLRFPSYDVAGNHDIGGNSPVPTVLDWLIARHGALRYTFEQGDVLFVALFSEYDESLNSPAQPISKEALSYLRQTLANVPKGKPVIVATHLCFDAITNHDELVDALGDANVLCILGGHYHKAKVTRYRQIDFIQLPSPAPRSPDEVTVFRITANRLVAIPFDYTKNEWATDKNKILDKPIHGPVRIE</sequence>
<feature type="chain" id="PRO_5043767639" description="Calcineurin-like phosphoesterase domain-containing protein" evidence="1">
    <location>
        <begin position="23"/>
        <end position="608"/>
    </location>
</feature>
<organism evidence="2 3">
    <name type="scientific">Anaerobaca lacustris</name>
    <dbReference type="NCBI Taxonomy" id="3044600"/>
    <lineage>
        <taxon>Bacteria</taxon>
        <taxon>Pseudomonadati</taxon>
        <taxon>Planctomycetota</taxon>
        <taxon>Phycisphaerae</taxon>
        <taxon>Sedimentisphaerales</taxon>
        <taxon>Anaerobacaceae</taxon>
        <taxon>Anaerobaca</taxon>
    </lineage>
</organism>
<evidence type="ECO:0000256" key="1">
    <source>
        <dbReference type="SAM" id="SignalP"/>
    </source>
</evidence>
<keyword evidence="3" id="KW-1185">Reference proteome</keyword>
<accession>A0AAW6TX36</accession>
<dbReference type="PANTHER" id="PTHR43143">
    <property type="entry name" value="METALLOPHOSPHOESTERASE, CALCINEURIN SUPERFAMILY"/>
    <property type="match status" value="1"/>
</dbReference>
<comment type="caution">
    <text evidence="2">The sequence shown here is derived from an EMBL/GenBank/DDBJ whole genome shotgun (WGS) entry which is preliminary data.</text>
</comment>
<dbReference type="AlphaFoldDB" id="A0AAW6TX36"/>
<dbReference type="InterPro" id="IPR023296">
    <property type="entry name" value="Glyco_hydro_beta-prop_sf"/>
</dbReference>
<evidence type="ECO:0000313" key="3">
    <source>
        <dbReference type="Proteomes" id="UP001431776"/>
    </source>
</evidence>
<dbReference type="SUPFAM" id="SSF75005">
    <property type="entry name" value="Arabinanase/levansucrase/invertase"/>
    <property type="match status" value="1"/>
</dbReference>
<dbReference type="PANTHER" id="PTHR43143:SF1">
    <property type="entry name" value="SERINE_THREONINE-PROTEIN PHOSPHATASE CPPED1"/>
    <property type="match status" value="1"/>
</dbReference>
<reference evidence="2" key="1">
    <citation type="submission" date="2023-05" db="EMBL/GenBank/DDBJ databases">
        <title>Anaerotaeda fermentans gen. nov., sp. nov., a novel anaerobic planctomycete of the new family within the order Sedimentisphaerales isolated from Taman Peninsula, Russia.</title>
        <authorList>
            <person name="Khomyakova M.A."/>
            <person name="Merkel A.Y."/>
            <person name="Slobodkin A.I."/>
        </authorList>
    </citation>
    <scope>NUCLEOTIDE SEQUENCE</scope>
    <source>
        <strain evidence="2">M17dextr</strain>
    </source>
</reference>
<evidence type="ECO:0008006" key="4">
    <source>
        <dbReference type="Google" id="ProtNLM"/>
    </source>
</evidence>
<keyword evidence="1" id="KW-0732">Signal</keyword>